<dbReference type="SUPFAM" id="SSF69318">
    <property type="entry name" value="Integrin alpha N-terminal domain"/>
    <property type="match status" value="1"/>
</dbReference>
<dbReference type="EMBL" id="QFZK01000008">
    <property type="protein sequence ID" value="RFO96432.1"/>
    <property type="molecule type" value="Genomic_DNA"/>
</dbReference>
<organism evidence="4 5">
    <name type="scientific">Rhodoferax lacus</name>
    <dbReference type="NCBI Taxonomy" id="2184758"/>
    <lineage>
        <taxon>Bacteria</taxon>
        <taxon>Pseudomonadati</taxon>
        <taxon>Pseudomonadota</taxon>
        <taxon>Betaproteobacteria</taxon>
        <taxon>Burkholderiales</taxon>
        <taxon>Comamonadaceae</taxon>
        <taxon>Rhodoferax</taxon>
    </lineage>
</organism>
<gene>
    <name evidence="4" type="ORF">DIC66_14000</name>
</gene>
<comment type="caution">
    <text evidence="4">The sequence shown here is derived from an EMBL/GenBank/DDBJ whole genome shotgun (WGS) entry which is preliminary data.</text>
</comment>
<feature type="domain" description="ASPIC/UnbV" evidence="3">
    <location>
        <begin position="448"/>
        <end position="512"/>
    </location>
</feature>
<dbReference type="InterPro" id="IPR028994">
    <property type="entry name" value="Integrin_alpha_N"/>
</dbReference>
<sequence length="556" mass="60355">MLGIALVVVGTSQSLVQAQALAIPKFSDETASAGIDSRFENSDDEFLVGGGVATFNCDGSGLPSMYLTAGSNRSKFYRNQSARGAALKFVEQASGLETTNAIGAYPIDIDGDGKTDVVVLRVGEVQIYRGLGNCKFELANDRWNIHTPPHWHTAFSATWEAGNRLPTLAFGTYTDLKRKRYPWGTCTPSVVYRPEPSADRYGAPTRLEPSFCSLSMLFSDWNRSGHADLRVANDREYYKNGREQLWQMQAGKPLRSYAQTDGFKPLQIWGMGIASMDLDGTGYPDVFITSMSDNKLQKLDSTEGVVKPSYSDVAFKRGATAHRPYVGGDIKPSTAWHAQFEDVNNDGYADLWIVKGNVSTMADFASRDTNDLLLYKPDGSFEEVGDKAGIVTYLTGRGGMLTDFNGDGMLDMVVVNRLANATLWRNVSTGLGGWLQLRLQEGDSNREAIGAWIEVDLGGRIIRRENTIGGGHASGHLGWLHFGLGNAQEVKVRVQWPNSGGQWGAWQSVKPNAFYIVDKATGAAPWSAPSPTDAATPVSLNAPHPVSQGSSGTAPK</sequence>
<reference evidence="4 5" key="1">
    <citation type="submission" date="2018-05" db="EMBL/GenBank/DDBJ databases">
        <title>Rhodoferax soyangensis sp.nov., isolated from an oligotrophic freshwater lake.</title>
        <authorList>
            <person name="Park M."/>
        </authorList>
    </citation>
    <scope>NUCLEOTIDE SEQUENCE [LARGE SCALE GENOMIC DNA]</scope>
    <source>
        <strain evidence="4 5">IMCC26218</strain>
    </source>
</reference>
<dbReference type="Pfam" id="PF07593">
    <property type="entry name" value="UnbV_ASPIC"/>
    <property type="match status" value="1"/>
</dbReference>
<dbReference type="OrthoDB" id="100785at2"/>
<dbReference type="PANTHER" id="PTHR16026">
    <property type="entry name" value="CARTILAGE ACIDIC PROTEIN 1"/>
    <property type="match status" value="1"/>
</dbReference>
<feature type="region of interest" description="Disordered" evidence="2">
    <location>
        <begin position="524"/>
        <end position="556"/>
    </location>
</feature>
<keyword evidence="1" id="KW-0732">Signal</keyword>
<dbReference type="Proteomes" id="UP000260665">
    <property type="component" value="Unassembled WGS sequence"/>
</dbReference>
<proteinExistence type="predicted"/>
<evidence type="ECO:0000256" key="2">
    <source>
        <dbReference type="SAM" id="MobiDB-lite"/>
    </source>
</evidence>
<dbReference type="InterPro" id="IPR013517">
    <property type="entry name" value="FG-GAP"/>
</dbReference>
<dbReference type="PANTHER" id="PTHR16026:SF0">
    <property type="entry name" value="CARTILAGE ACIDIC PROTEIN 1"/>
    <property type="match status" value="1"/>
</dbReference>
<dbReference type="InterPro" id="IPR011519">
    <property type="entry name" value="UnbV_ASPIC"/>
</dbReference>
<dbReference type="InterPro" id="IPR027039">
    <property type="entry name" value="Crtac1"/>
</dbReference>
<dbReference type="Pfam" id="PF13517">
    <property type="entry name" value="FG-GAP_3"/>
    <property type="match status" value="2"/>
</dbReference>
<evidence type="ECO:0000259" key="3">
    <source>
        <dbReference type="Pfam" id="PF07593"/>
    </source>
</evidence>
<protein>
    <recommendedName>
        <fullName evidence="3">ASPIC/UnbV domain-containing protein</fullName>
    </recommendedName>
</protein>
<dbReference type="Gene3D" id="2.130.10.130">
    <property type="entry name" value="Integrin alpha, N-terminal"/>
    <property type="match status" value="1"/>
</dbReference>
<dbReference type="RefSeq" id="WP_117178279.1">
    <property type="nucleotide sequence ID" value="NZ_QFZK01000008.1"/>
</dbReference>
<accession>A0A3E1RBJ9</accession>
<name>A0A3E1RBJ9_9BURK</name>
<evidence type="ECO:0000256" key="1">
    <source>
        <dbReference type="ARBA" id="ARBA00022729"/>
    </source>
</evidence>
<evidence type="ECO:0000313" key="4">
    <source>
        <dbReference type="EMBL" id="RFO96432.1"/>
    </source>
</evidence>
<evidence type="ECO:0000313" key="5">
    <source>
        <dbReference type="Proteomes" id="UP000260665"/>
    </source>
</evidence>
<dbReference type="AlphaFoldDB" id="A0A3E1RBJ9"/>
<keyword evidence="5" id="KW-1185">Reference proteome</keyword>
<feature type="compositionally biased region" description="Polar residues" evidence="2">
    <location>
        <begin position="547"/>
        <end position="556"/>
    </location>
</feature>